<feature type="compositionally biased region" description="Acidic residues" evidence="6">
    <location>
        <begin position="890"/>
        <end position="903"/>
    </location>
</feature>
<keyword evidence="10" id="KW-1185">Reference proteome</keyword>
<feature type="compositionally biased region" description="Polar residues" evidence="6">
    <location>
        <begin position="1147"/>
        <end position="1190"/>
    </location>
</feature>
<dbReference type="OrthoDB" id="5403573at2759"/>
<dbReference type="InterPro" id="IPR007309">
    <property type="entry name" value="TFIIIC_Bblock-bd"/>
</dbReference>
<keyword evidence="2" id="KW-0597">Phosphoprotein</keyword>
<dbReference type="Pfam" id="PF20222">
    <property type="entry name" value="DUF6581"/>
    <property type="match status" value="1"/>
</dbReference>
<dbReference type="InterPro" id="IPR046488">
    <property type="entry name" value="Sfc3/Tfc3_C"/>
</dbReference>
<keyword evidence="4" id="KW-0804">Transcription</keyword>
<evidence type="ECO:0000256" key="5">
    <source>
        <dbReference type="ARBA" id="ARBA00023242"/>
    </source>
</evidence>
<feature type="compositionally biased region" description="Basic and acidic residues" evidence="6">
    <location>
        <begin position="953"/>
        <end position="962"/>
    </location>
</feature>
<dbReference type="GO" id="GO:0042791">
    <property type="term" value="P:5S class rRNA transcription by RNA polymerase III"/>
    <property type="evidence" value="ECO:0007669"/>
    <property type="project" value="TreeGrafter"/>
</dbReference>
<feature type="compositionally biased region" description="Basic residues" evidence="6">
    <location>
        <begin position="835"/>
        <end position="847"/>
    </location>
</feature>
<feature type="compositionally biased region" description="Acidic residues" evidence="6">
    <location>
        <begin position="2384"/>
        <end position="2393"/>
    </location>
</feature>
<dbReference type="Pfam" id="PF04182">
    <property type="entry name" value="B-block_TFIIIC"/>
    <property type="match status" value="1"/>
</dbReference>
<feature type="region of interest" description="Disordered" evidence="6">
    <location>
        <begin position="2213"/>
        <end position="2232"/>
    </location>
</feature>
<feature type="domain" description="Transcription factor tau subunit sfc3/Tfc3 C-terminal" evidence="8">
    <location>
        <begin position="1865"/>
        <end position="2288"/>
    </location>
</feature>
<dbReference type="InterPro" id="IPR044210">
    <property type="entry name" value="Tfc3-like"/>
</dbReference>
<feature type="compositionally biased region" description="Basic and acidic residues" evidence="6">
    <location>
        <begin position="1677"/>
        <end position="1687"/>
    </location>
</feature>
<feature type="compositionally biased region" description="Polar residues" evidence="6">
    <location>
        <begin position="111"/>
        <end position="125"/>
    </location>
</feature>
<sequence>MAAGFDELVDFLLSEIALCGIQGAGSADFRRFVQNYYDELRKKQSPASTNQRGSSRQPGELGRNFYEEVWNWVSNHPDIRIYHHGEARRLPLSAFEALELQETGGNGAVARSNNPPQPTVASTANRPTRPSSTLTSFRSLLRQRLLAENRNGDSAPAQQSKGSPRPNQLHSIGEPVRASSVAHEPNYIEPGMRREGRGPRTIPKGIRAAVPIFDRPSDKITTPRLFASQNRTWQAITGHSIDLKKVPSMEFVLLSIIATRGPDGIAQPELVEVAQQDKRSVPKRTDELARKGYIEKKPVQVGRLRTSLLVHKKYIKEDHFTKEPQRIEDVFRSGRTFVLSGFVHVLAQFLKEVGVIPMRDLRRRMGVSVQKWNGRAVRGAIVRLEQTGMLKRVRAHKKGARENWLVCVKLLREPNDEDIKNLKFRSQVAEEEPAEEPLLEEDAEGDALMRDIELDMINEVDSENEDGLDDIDRIPPQWKPDRMLANLLFDTIDLTGQDGGDAAALRNRTTGKFWKRPLESLLCRLTDDWEKSQPLHLRHLAVIRDTAVTVEKKFVHYVYRTRGNFQKAVDAGEVSWEGVSKEAAKKSSGEKRGRPKNDVQDSLTLDEWGFSPLNANDFHRRSGLATLSDCRSAIVHRGRHGQHWDNVLTQEMGYQKPMKPHSSLHPIQLPAGTPRTVILSQEEYKAAELKRWQDNANGALQGMSEVAVGAQTPASNADGDNELPSSLPEVPFHKPRPAAAPIPLLTMEQRVALGLPVKGRLSQDIEKQIRAHRRKTGDPTSLPDVIVTKDNPRASQRRVGPVLLSKEERLARGLPAVGRLSKAVEDQIRQERGLAPKHARPRQPRNKNSKEAPLLTIEQRITRGLPPIGRLPQKLVDKPRRKRDIGASLDTEDTEFDPDDNEGDTTMNEDAQSDARLEPEPVESSPFTPSSQQLGDAAPDTSGTAGSPLRRAIVPEKRRFSQIDEYVQQPSKRMAVESGLPERNGSPEETLDFPSIRLPAKRTSEASNIDTPHIAKKPCTHTKPSPPAPVAEGSRSIPVPIVSPNGDGAVLSTEEPVAASGSKPGRTRAHGPPLLADPAPHVPSESESRARQIVTMYKNRTEPGIYINPYATRSSGRGRPRKAFIVTFKSARLQGLEWFRLDPSSPPITRSSTATHPAQNSTSINPYSPQTTRPLSAKPNSGAQGKTVSPPSGIIHHVESSQTEVETSSEGLPRPVTLQEQGKEKVSSLEGQMSKASAEVPPTLDVPMTQHASSPPHPMAPGWNAINAPTLAPSASYQSPYGPSVLAPSSPQSPAPSEGVRGFGDDTPDLMTLPGTPAATEEARDSSAVPEVITVEDEYLSKKQGAFTSRGVVLGKGNIWGHRTRIINDILNRCNGAFPLNGEINPLFEALWAQTVSKKTPVPERSTIVNTIRNLIQDPSQGLKKMTFQIQGITDGLMVKRFILARKHLSPTSPEVVRIRDGMIQCYPNKYYPPEVRDLVQKEPKAPPKPLPEIDETIQMDDLYPPVERRLLQRIRAALRRRDEQSEKKSLKVAEDRKVQNIAAEMALPELRSGSLGGARAKGMRLASLSDARQPSRTDLGQHHALHVDDGSEEEEAERASSPTPSDSSEAVPPSSLHPRVPRGISPALSDSSEDVPLSILRSTAAGPLSGKRTHDNGHQSSGSEPLSDLGVTERQSSTKDAFKDGARLQSSDLTAPAVRFYPNIGVFSTELRPLEDQSGGPGPIPIAAAAKGRKRVRIVEPSTEGPRKRTRLDGREPVAETGDLYVNSGSGDTEESYEETIVPPKRKYMRHKFPQHPTPTLVERLTGLTGDPGAPIYQPPTKKRKTFASWEERKAKDRARIRDRKDNKKYPEVLDPVDKFKEWCCTLVIASSMSSDDGNVDWSIVSKVYGEDRAFDLEKTKKTWSWVQENMATQLSTLTESFQSAFLQAYETGKIASIEEPETYDWASLVQWALRHCKYPELPLPQSRKALQDFVIDISSYEVLDRPVWYRDSLAANGRAKRLLNYAFAAPLHQSDNLTTPAEDSVVKARSWIRANTATPQLLYNGKMAHDKLRTLGDPVLERAVTDFVHASFLRMRKIKRLLPGRNYNFTATSAKHYRRAFELKDFMAAVKLKKDLDTAFADDDPEKRAFNISRTTQDGAVMAVLSLVGDGRIKLIPKLPPVNNEFDASLPRLSVWGFCEGDYIHRTIDRQRLFWPIHAVPTSDYEFGNPLQPAPFPLAPKETGEPADWPRLPDPPLPGRHNPDAPLPIWSNVNGQTVTWPWWNRILNLVLQALMFQPGTSAPEIFRHCPKHTTELFEIELVLEWLEQVKAVKQTPHGTYEVQPGFWAAFGDSLIDEENDWFGEHVKRKRTNTTKLAWRDEYNFRFSTLQAGQNQGPRENVDSDSEGEEVQGGEKTLQERILENSRAQYRVTREALMPLPHTQHDMDSPASRVTSARYAVAAPRTQGPPPPHEMPIDPQLEASPAARDVVMTDAQDIDAEGEDVDAEGEPDDELL</sequence>
<feature type="compositionally biased region" description="Acidic residues" evidence="6">
    <location>
        <begin position="2477"/>
        <end position="2497"/>
    </location>
</feature>
<feature type="compositionally biased region" description="Low complexity" evidence="6">
    <location>
        <begin position="1200"/>
        <end position="1210"/>
    </location>
</feature>
<evidence type="ECO:0000256" key="3">
    <source>
        <dbReference type="ARBA" id="ARBA00023125"/>
    </source>
</evidence>
<organism evidence="9 10">
    <name type="scientific">Trematosphaeria pertusa</name>
    <dbReference type="NCBI Taxonomy" id="390896"/>
    <lineage>
        <taxon>Eukaryota</taxon>
        <taxon>Fungi</taxon>
        <taxon>Dikarya</taxon>
        <taxon>Ascomycota</taxon>
        <taxon>Pezizomycotina</taxon>
        <taxon>Dothideomycetes</taxon>
        <taxon>Pleosporomycetidae</taxon>
        <taxon>Pleosporales</taxon>
        <taxon>Massarineae</taxon>
        <taxon>Trematosphaeriaceae</taxon>
        <taxon>Trematosphaeria</taxon>
    </lineage>
</organism>
<dbReference type="GO" id="GO:0005634">
    <property type="term" value="C:nucleus"/>
    <property type="evidence" value="ECO:0007669"/>
    <property type="project" value="UniProtKB-SubCell"/>
</dbReference>
<feature type="region of interest" description="Disordered" evidence="6">
    <location>
        <begin position="1587"/>
        <end position="1688"/>
    </location>
</feature>
<reference evidence="9" key="1">
    <citation type="journal article" date="2020" name="Stud. Mycol.">
        <title>101 Dothideomycetes genomes: a test case for predicting lifestyles and emergence of pathogens.</title>
        <authorList>
            <person name="Haridas S."/>
            <person name="Albert R."/>
            <person name="Binder M."/>
            <person name="Bloem J."/>
            <person name="Labutti K."/>
            <person name="Salamov A."/>
            <person name="Andreopoulos B."/>
            <person name="Baker S."/>
            <person name="Barry K."/>
            <person name="Bills G."/>
            <person name="Bluhm B."/>
            <person name="Cannon C."/>
            <person name="Castanera R."/>
            <person name="Culley D."/>
            <person name="Daum C."/>
            <person name="Ezra D."/>
            <person name="Gonzalez J."/>
            <person name="Henrissat B."/>
            <person name="Kuo A."/>
            <person name="Liang C."/>
            <person name="Lipzen A."/>
            <person name="Lutzoni F."/>
            <person name="Magnuson J."/>
            <person name="Mondo S."/>
            <person name="Nolan M."/>
            <person name="Ohm R."/>
            <person name="Pangilinan J."/>
            <person name="Park H.-J."/>
            <person name="Ramirez L."/>
            <person name="Alfaro M."/>
            <person name="Sun H."/>
            <person name="Tritt A."/>
            <person name="Yoshinaga Y."/>
            <person name="Zwiers L.-H."/>
            <person name="Turgeon B."/>
            <person name="Goodwin S."/>
            <person name="Spatafora J."/>
            <person name="Crous P."/>
            <person name="Grigoriev I."/>
        </authorList>
    </citation>
    <scope>NUCLEOTIDE SEQUENCE</scope>
    <source>
        <strain evidence="9">CBS 122368</strain>
    </source>
</reference>
<dbReference type="RefSeq" id="XP_033687282.1">
    <property type="nucleotide sequence ID" value="XM_033835372.1"/>
</dbReference>
<evidence type="ECO:0000256" key="4">
    <source>
        <dbReference type="ARBA" id="ARBA00023163"/>
    </source>
</evidence>
<feature type="compositionally biased region" description="Low complexity" evidence="6">
    <location>
        <begin position="1283"/>
        <end position="1297"/>
    </location>
</feature>
<proteinExistence type="predicted"/>
<dbReference type="GO" id="GO:0003677">
    <property type="term" value="F:DNA binding"/>
    <property type="evidence" value="ECO:0007669"/>
    <property type="project" value="UniProtKB-KW"/>
</dbReference>
<dbReference type="PANTHER" id="PTHR15180">
    <property type="entry name" value="GENERAL TRANSCRIPTION FACTOR 3C POLYPEPTIDE 1"/>
    <property type="match status" value="1"/>
</dbReference>
<evidence type="ECO:0000256" key="2">
    <source>
        <dbReference type="ARBA" id="ARBA00022553"/>
    </source>
</evidence>
<feature type="region of interest" description="Disordered" evidence="6">
    <location>
        <begin position="830"/>
        <end position="1089"/>
    </location>
</feature>
<feature type="region of interest" description="Disordered" evidence="6">
    <location>
        <begin position="1147"/>
        <end position="1236"/>
    </location>
</feature>
<evidence type="ECO:0000259" key="7">
    <source>
        <dbReference type="Pfam" id="PF04182"/>
    </source>
</evidence>
<keyword evidence="3" id="KW-0238">DNA-binding</keyword>
<feature type="region of interest" description="Disordered" evidence="6">
    <location>
        <begin position="106"/>
        <end position="134"/>
    </location>
</feature>
<evidence type="ECO:0000256" key="6">
    <source>
        <dbReference type="SAM" id="MobiDB-lite"/>
    </source>
</evidence>
<dbReference type="GeneID" id="54588702"/>
<feature type="compositionally biased region" description="Polar residues" evidence="6">
    <location>
        <begin position="156"/>
        <end position="170"/>
    </location>
</feature>
<dbReference type="GO" id="GO:0006384">
    <property type="term" value="P:transcription initiation at RNA polymerase III promoter"/>
    <property type="evidence" value="ECO:0007669"/>
    <property type="project" value="InterPro"/>
</dbReference>
<evidence type="ECO:0000259" key="8">
    <source>
        <dbReference type="Pfam" id="PF20222"/>
    </source>
</evidence>
<feature type="compositionally biased region" description="Polar residues" evidence="6">
    <location>
        <begin position="45"/>
        <end position="57"/>
    </location>
</feature>
<keyword evidence="5" id="KW-0539">Nucleus</keyword>
<feature type="region of interest" description="Disordered" evidence="6">
    <location>
        <begin position="149"/>
        <end position="202"/>
    </location>
</feature>
<feature type="region of interest" description="Disordered" evidence="6">
    <location>
        <begin position="2444"/>
        <end position="2497"/>
    </location>
</feature>
<feature type="domain" description="B-block binding subunit of TFIIIC" evidence="7">
    <location>
        <begin position="248"/>
        <end position="317"/>
    </location>
</feature>
<evidence type="ECO:0000256" key="1">
    <source>
        <dbReference type="ARBA" id="ARBA00004123"/>
    </source>
</evidence>
<feature type="region of interest" description="Disordered" evidence="6">
    <location>
        <begin position="41"/>
        <end position="60"/>
    </location>
</feature>
<evidence type="ECO:0000313" key="9">
    <source>
        <dbReference type="EMBL" id="KAF2252278.1"/>
    </source>
</evidence>
<dbReference type="PANTHER" id="PTHR15180:SF1">
    <property type="entry name" value="GENERAL TRANSCRIPTION FACTOR 3C POLYPEPTIDE 1"/>
    <property type="match status" value="1"/>
</dbReference>
<name>A0A6A6IQF1_9PLEO</name>
<gene>
    <name evidence="9" type="ORF">BU26DRAFT_602693</name>
</gene>
<dbReference type="GO" id="GO:0000127">
    <property type="term" value="C:transcription factor TFIIIC complex"/>
    <property type="evidence" value="ECO:0007669"/>
    <property type="project" value="InterPro"/>
</dbReference>
<dbReference type="EMBL" id="ML987192">
    <property type="protein sequence ID" value="KAF2252278.1"/>
    <property type="molecule type" value="Genomic_DNA"/>
</dbReference>
<evidence type="ECO:0000313" key="10">
    <source>
        <dbReference type="Proteomes" id="UP000800094"/>
    </source>
</evidence>
<protein>
    <submittedName>
        <fullName evidence="9">Uncharacterized protein</fullName>
    </submittedName>
</protein>
<dbReference type="Proteomes" id="UP000800094">
    <property type="component" value="Unassembled WGS sequence"/>
</dbReference>
<feature type="compositionally biased region" description="Polar residues" evidence="6">
    <location>
        <begin position="925"/>
        <end position="934"/>
    </location>
</feature>
<accession>A0A6A6IQF1</accession>
<feature type="region of interest" description="Disordered" evidence="6">
    <location>
        <begin position="1274"/>
        <end position="1328"/>
    </location>
</feature>
<comment type="subcellular location">
    <subcellularLocation>
        <location evidence="1">Nucleus</location>
    </subcellularLocation>
</comment>
<feature type="region of interest" description="Disordered" evidence="6">
    <location>
        <begin position="2371"/>
        <end position="2397"/>
    </location>
</feature>